<feature type="domain" description="NAD(P)-binding" evidence="8">
    <location>
        <begin position="4"/>
        <end position="309"/>
    </location>
</feature>
<keyword evidence="6 7" id="KW-0456">Lyase</keyword>
<dbReference type="EMBL" id="FNIN01000003">
    <property type="protein sequence ID" value="SDN58592.1"/>
    <property type="molecule type" value="Genomic_DNA"/>
</dbReference>
<dbReference type="CDD" id="cd05246">
    <property type="entry name" value="dTDP_GD_SDR_e"/>
    <property type="match status" value="1"/>
</dbReference>
<keyword evidence="10" id="KW-1185">Reference proteome</keyword>
<dbReference type="OrthoDB" id="9803010at2"/>
<dbReference type="NCBIfam" id="TIGR01181">
    <property type="entry name" value="dTDP_gluc_dehyt"/>
    <property type="match status" value="1"/>
</dbReference>
<proteinExistence type="inferred from homology"/>
<comment type="cofactor">
    <cofactor evidence="2 7">
        <name>NAD(+)</name>
        <dbReference type="ChEBI" id="CHEBI:57540"/>
    </cofactor>
</comment>
<dbReference type="Pfam" id="PF16363">
    <property type="entry name" value="GDP_Man_Dehyd"/>
    <property type="match status" value="1"/>
</dbReference>
<dbReference type="InterPro" id="IPR036291">
    <property type="entry name" value="NAD(P)-bd_dom_sf"/>
</dbReference>
<dbReference type="GO" id="GO:0009225">
    <property type="term" value="P:nucleotide-sugar metabolic process"/>
    <property type="evidence" value="ECO:0007669"/>
    <property type="project" value="InterPro"/>
</dbReference>
<dbReference type="Gene3D" id="3.90.25.10">
    <property type="entry name" value="UDP-galactose 4-epimerase, domain 1"/>
    <property type="match status" value="1"/>
</dbReference>
<dbReference type="Proteomes" id="UP000199602">
    <property type="component" value="Unassembled WGS sequence"/>
</dbReference>
<dbReference type="InterPro" id="IPR016040">
    <property type="entry name" value="NAD(P)-bd_dom"/>
</dbReference>
<dbReference type="FunFam" id="3.40.50.720:FF:000304">
    <property type="entry name" value="UDP-glucose 4,6-dehydratase"/>
    <property type="match status" value="1"/>
</dbReference>
<evidence type="ECO:0000256" key="3">
    <source>
        <dbReference type="ARBA" id="ARBA00008178"/>
    </source>
</evidence>
<evidence type="ECO:0000256" key="6">
    <source>
        <dbReference type="ARBA" id="ARBA00023239"/>
    </source>
</evidence>
<dbReference type="STRING" id="206665.SAMN04488516_10392"/>
<accession>A0A1H0CL87</accession>
<dbReference type="InterPro" id="IPR005888">
    <property type="entry name" value="dTDP_Gluc_deHydtase"/>
</dbReference>
<evidence type="ECO:0000313" key="10">
    <source>
        <dbReference type="Proteomes" id="UP000199602"/>
    </source>
</evidence>
<keyword evidence="5" id="KW-0520">NAD</keyword>
<dbReference type="PANTHER" id="PTHR43000">
    <property type="entry name" value="DTDP-D-GLUCOSE 4,6-DEHYDRATASE-RELATED"/>
    <property type="match status" value="1"/>
</dbReference>
<organism evidence="9 10">
    <name type="scientific">Desulfonauticus submarinus</name>
    <dbReference type="NCBI Taxonomy" id="206665"/>
    <lineage>
        <taxon>Bacteria</taxon>
        <taxon>Pseudomonadati</taxon>
        <taxon>Thermodesulfobacteriota</taxon>
        <taxon>Desulfovibrionia</taxon>
        <taxon>Desulfovibrionales</taxon>
        <taxon>Desulfonauticaceae</taxon>
        <taxon>Desulfonauticus</taxon>
    </lineage>
</organism>
<dbReference type="Gene3D" id="3.40.50.720">
    <property type="entry name" value="NAD(P)-binding Rossmann-like Domain"/>
    <property type="match status" value="1"/>
</dbReference>
<comment type="similarity">
    <text evidence="3 7">Belongs to the NAD(P)-dependent epimerase/dehydratase family. dTDP-glucose dehydratase subfamily.</text>
</comment>
<comment type="catalytic activity">
    <reaction evidence="1 7">
        <text>dTDP-alpha-D-glucose = dTDP-4-dehydro-6-deoxy-alpha-D-glucose + H2O</text>
        <dbReference type="Rhea" id="RHEA:17221"/>
        <dbReference type="ChEBI" id="CHEBI:15377"/>
        <dbReference type="ChEBI" id="CHEBI:57477"/>
        <dbReference type="ChEBI" id="CHEBI:57649"/>
        <dbReference type="EC" id="4.2.1.46"/>
    </reaction>
</comment>
<evidence type="ECO:0000259" key="8">
    <source>
        <dbReference type="Pfam" id="PF16363"/>
    </source>
</evidence>
<dbReference type="SUPFAM" id="SSF51735">
    <property type="entry name" value="NAD(P)-binding Rossmann-fold domains"/>
    <property type="match status" value="1"/>
</dbReference>
<dbReference type="GO" id="GO:0008460">
    <property type="term" value="F:dTDP-glucose 4,6-dehydratase activity"/>
    <property type="evidence" value="ECO:0007669"/>
    <property type="project" value="UniProtKB-EC"/>
</dbReference>
<name>A0A1H0CL87_9BACT</name>
<evidence type="ECO:0000256" key="2">
    <source>
        <dbReference type="ARBA" id="ARBA00001911"/>
    </source>
</evidence>
<dbReference type="RefSeq" id="WP_092064230.1">
    <property type="nucleotide sequence ID" value="NZ_FNIN01000003.1"/>
</dbReference>
<evidence type="ECO:0000256" key="4">
    <source>
        <dbReference type="ARBA" id="ARBA00011990"/>
    </source>
</evidence>
<protein>
    <recommendedName>
        <fullName evidence="4 7">dTDP-glucose 4,6-dehydratase</fullName>
        <ecNumber evidence="4 7">4.2.1.46</ecNumber>
    </recommendedName>
</protein>
<evidence type="ECO:0000256" key="5">
    <source>
        <dbReference type="ARBA" id="ARBA00023027"/>
    </source>
</evidence>
<evidence type="ECO:0000256" key="1">
    <source>
        <dbReference type="ARBA" id="ARBA00001539"/>
    </source>
</evidence>
<gene>
    <name evidence="9" type="ORF">SAMN04488516_10392</name>
</gene>
<sequence>MKILITGGAGFIGTNYIYYLFEHYPDITVINLDKLTYAGNLINLEPIQKKWGGKKYFFIHGDIVDKELVLTILKKYEIEIIINFAAESHVDRSINNPYPFVQTNVLGTQNLLECAKQVQIKKFIHISTDEVYGSLGKNGKFTEDTHLLPNSPYSASKASADLLCRSYFKTYNLPVIITRCSNNYGPYQFPEKLIPLAFLKAIHNQPIPIYGKGTNIRDWIFVKDHCKGIDLALKKGVPGEIYNLGGNAEKQNIEVVKAILDFLGKPYSLIKFVQDRPGHDFRYAMDFSYAQKTLGFKPSVNFEQGLEKTLKWYQNNIQWIQQVQSGEYLKFMEKWYGK</sequence>
<evidence type="ECO:0000313" key="9">
    <source>
        <dbReference type="EMBL" id="SDN58592.1"/>
    </source>
</evidence>
<dbReference type="EC" id="4.2.1.46" evidence="4 7"/>
<reference evidence="9 10" key="1">
    <citation type="submission" date="2016-10" db="EMBL/GenBank/DDBJ databases">
        <authorList>
            <person name="de Groot N.N."/>
        </authorList>
    </citation>
    <scope>NUCLEOTIDE SEQUENCE [LARGE SCALE GENOMIC DNA]</scope>
    <source>
        <strain evidence="9 10">DSM 15269</strain>
    </source>
</reference>
<evidence type="ECO:0000256" key="7">
    <source>
        <dbReference type="RuleBase" id="RU004473"/>
    </source>
</evidence>
<dbReference type="AlphaFoldDB" id="A0A1H0CL87"/>